<comment type="caution">
    <text evidence="3">The sequence shown here is derived from an EMBL/GenBank/DDBJ whole genome shotgun (WGS) entry which is preliminary data.</text>
</comment>
<feature type="non-terminal residue" evidence="3">
    <location>
        <position position="1"/>
    </location>
</feature>
<feature type="domain" description="C2H2-type" evidence="2">
    <location>
        <begin position="8"/>
        <end position="29"/>
    </location>
</feature>
<feature type="non-terminal residue" evidence="3">
    <location>
        <position position="123"/>
    </location>
</feature>
<gene>
    <name evidence="3" type="ORF">MNOR_LOCUS30104</name>
</gene>
<sequence length="123" mass="13602">QTSQKFPCVECGIIYCEKVSMVKHFLRYHGEAKGSSGDASQPGSQASSFNNGHDTVLGRTCWSNTLAAKKKHKGHATKCPGSLERKLQSDTIIITDDEIPDKEEIEINEELIPTVIHDMSENK</sequence>
<reference evidence="3 4" key="1">
    <citation type="submission" date="2024-05" db="EMBL/GenBank/DDBJ databases">
        <authorList>
            <person name="Wallberg A."/>
        </authorList>
    </citation>
    <scope>NUCLEOTIDE SEQUENCE [LARGE SCALE GENOMIC DNA]</scope>
</reference>
<dbReference type="Proteomes" id="UP001497623">
    <property type="component" value="Unassembled WGS sequence"/>
</dbReference>
<evidence type="ECO:0000313" key="3">
    <source>
        <dbReference type="EMBL" id="CAL4147691.1"/>
    </source>
</evidence>
<evidence type="ECO:0000259" key="2">
    <source>
        <dbReference type="PROSITE" id="PS00028"/>
    </source>
</evidence>
<proteinExistence type="predicted"/>
<dbReference type="PROSITE" id="PS00028">
    <property type="entry name" value="ZINC_FINGER_C2H2_1"/>
    <property type="match status" value="1"/>
</dbReference>
<dbReference type="InterPro" id="IPR013087">
    <property type="entry name" value="Znf_C2H2_type"/>
</dbReference>
<organism evidence="3 4">
    <name type="scientific">Meganyctiphanes norvegica</name>
    <name type="common">Northern krill</name>
    <name type="synonym">Thysanopoda norvegica</name>
    <dbReference type="NCBI Taxonomy" id="48144"/>
    <lineage>
        <taxon>Eukaryota</taxon>
        <taxon>Metazoa</taxon>
        <taxon>Ecdysozoa</taxon>
        <taxon>Arthropoda</taxon>
        <taxon>Crustacea</taxon>
        <taxon>Multicrustacea</taxon>
        <taxon>Malacostraca</taxon>
        <taxon>Eumalacostraca</taxon>
        <taxon>Eucarida</taxon>
        <taxon>Euphausiacea</taxon>
        <taxon>Euphausiidae</taxon>
        <taxon>Meganyctiphanes</taxon>
    </lineage>
</organism>
<dbReference type="AlphaFoldDB" id="A0AAV2RZZ3"/>
<accession>A0AAV2RZZ3</accession>
<evidence type="ECO:0000256" key="1">
    <source>
        <dbReference type="SAM" id="MobiDB-lite"/>
    </source>
</evidence>
<dbReference type="EMBL" id="CAXKWB010036194">
    <property type="protein sequence ID" value="CAL4147691.1"/>
    <property type="molecule type" value="Genomic_DNA"/>
</dbReference>
<name>A0AAV2RZZ3_MEGNR</name>
<keyword evidence="4" id="KW-1185">Reference proteome</keyword>
<feature type="region of interest" description="Disordered" evidence="1">
    <location>
        <begin position="31"/>
        <end position="51"/>
    </location>
</feature>
<evidence type="ECO:0000313" key="4">
    <source>
        <dbReference type="Proteomes" id="UP001497623"/>
    </source>
</evidence>
<feature type="compositionally biased region" description="Polar residues" evidence="1">
    <location>
        <begin position="37"/>
        <end position="51"/>
    </location>
</feature>
<protein>
    <recommendedName>
        <fullName evidence="2">C2H2-type domain-containing protein</fullName>
    </recommendedName>
</protein>